<evidence type="ECO:0000313" key="1">
    <source>
        <dbReference type="EMBL" id="MCV9387440.1"/>
    </source>
</evidence>
<organism evidence="1 2">
    <name type="scientific">Reichenbachiella ulvae</name>
    <dbReference type="NCBI Taxonomy" id="2980104"/>
    <lineage>
        <taxon>Bacteria</taxon>
        <taxon>Pseudomonadati</taxon>
        <taxon>Bacteroidota</taxon>
        <taxon>Cytophagia</taxon>
        <taxon>Cytophagales</taxon>
        <taxon>Reichenbachiellaceae</taxon>
        <taxon>Reichenbachiella</taxon>
    </lineage>
</organism>
<name>A0ABT3CUR5_9BACT</name>
<reference evidence="1 2" key="1">
    <citation type="submission" date="2022-10" db="EMBL/GenBank/DDBJ databases">
        <title>Comparative genomics and taxonomic characterization of three novel marine species of genus Reichenbachiella exhibiting antioxidant and polysaccharide degradation activities.</title>
        <authorList>
            <person name="Muhammad N."/>
            <person name="Lee Y.-J."/>
            <person name="Ko J."/>
            <person name="Kim S.-G."/>
        </authorList>
    </citation>
    <scope>NUCLEOTIDE SEQUENCE [LARGE SCALE GENOMIC DNA]</scope>
    <source>
        <strain evidence="1 2">ABR2-5</strain>
    </source>
</reference>
<dbReference type="Gene3D" id="2.180.10.10">
    <property type="entry name" value="RHS repeat-associated core"/>
    <property type="match status" value="1"/>
</dbReference>
<protein>
    <submittedName>
        <fullName evidence="1">RHS repeat protein</fullName>
    </submittedName>
</protein>
<sequence>MGQELLQPQVPLPPEAAAISKFGDIDVSLYTGTPSISIPIYTINTGDVELPISLDYHASGNKVTEEASWVGLGWSLNAGGVITRDIRGSDDLTSGTGFLAHVNDLPLPPPINNDCNIAWDVDSDGVAEMYLWETENSEKDYFPTMSPYNNNDWSSDLYSVSYPAGVGKFIIVGANEQQTLIHSDAKIERKNSGSTTNWEITDEKGTVYKYESKQYSNIDEQKYITAWYLTSIVPVKGENSKITFEYSSALNVQGIPKLIQLVRTGNPCNQPLTSESIQSVDFDVFYPEKITFPNGYVEFIEDTANPRLDLSGAKRLRYIKVYSSINGVDQLIKTVELETSYFEASGSTGYANKISLDDEANLISKRLKLEALTINDGRYDFSYNGKNLLPKTSYGIDHWGYANRASNSTLVPDNEARPGADREVHEDYVESNVLSSIQYPTGGKTDFVFEPHLLGIISGDTKWVMQEKKEYVRIGYQQYATELITPSTSPNFDYTYNLEVPSNLSGTMQCKASFSAIGPYSFGTASLTINGNGNQTFHNLPQGTEVNFQQYLEGGNYLLQFNLPSGASGIDMDPESGNAMLYFEVIWEELVEVPVADYLEYGPGLRIKQIINDDGDGQITTKNYSYGGGELMVKTVYSYPNYCETTSGRTVGLEMHSRPVYDENLFNGSIVGYDKVTVELGGEGSIGKEVYNYYNERPYESVHYNPFSCSVAVQPGSLPTLPIIRPLETPFFADMQNGNLLSKEVYKANDSGQPIYTLVNTYSDSEMSDNSKVFHQILLHTHFETVNPDWNSGSHVETVMFFYPINSDKNQLISKVESDLDNGQWITKTTNFFYGSDQHLQIVKEEHSSSSGGTQAISYRYSEDYAGGALTGLIGRNMVGVPIETFRWVNDRITGASAVSFDEDELPSDFYSLEIVNPLDNFSGSSNGVSFDAYELKASILTRDAGGNVTSQQMANNTVTSFIWGYNSKYPVAKVEGANYSEISSYASNIQSKSNLDDDTCQGTTGCDEANLRAALNALRNGVSGAMVTTYTYDPLVGMTSQTDSNGRTTYYEYDDFGRLERVIDDEGNPVSAYEYNYKNQ</sequence>
<accession>A0ABT3CUR5</accession>
<dbReference type="Pfam" id="PF05593">
    <property type="entry name" value="RHS_repeat"/>
    <property type="match status" value="1"/>
</dbReference>
<dbReference type="InterPro" id="IPR031325">
    <property type="entry name" value="RHS_repeat"/>
</dbReference>
<gene>
    <name evidence="1" type="ORF">N7U62_12240</name>
</gene>
<keyword evidence="2" id="KW-1185">Reference proteome</keyword>
<dbReference type="EMBL" id="JAOYOD010000001">
    <property type="protein sequence ID" value="MCV9387440.1"/>
    <property type="molecule type" value="Genomic_DNA"/>
</dbReference>
<comment type="caution">
    <text evidence="1">The sequence shown here is derived from an EMBL/GenBank/DDBJ whole genome shotgun (WGS) entry which is preliminary data.</text>
</comment>
<dbReference type="Proteomes" id="UP001300692">
    <property type="component" value="Unassembled WGS sequence"/>
</dbReference>
<dbReference type="RefSeq" id="WP_264138262.1">
    <property type="nucleotide sequence ID" value="NZ_JAOYOD010000001.1"/>
</dbReference>
<proteinExistence type="predicted"/>
<evidence type="ECO:0000313" key="2">
    <source>
        <dbReference type="Proteomes" id="UP001300692"/>
    </source>
</evidence>